<gene>
    <name evidence="2" type="ORF">M427DRAFT_56011</name>
</gene>
<proteinExistence type="predicted"/>
<name>A0A139AH34_GONPJ</name>
<accession>A0A139AH34</accession>
<evidence type="ECO:0000313" key="2">
    <source>
        <dbReference type="EMBL" id="KXS16116.1"/>
    </source>
</evidence>
<feature type="region of interest" description="Disordered" evidence="1">
    <location>
        <begin position="1"/>
        <end position="20"/>
    </location>
</feature>
<keyword evidence="3" id="KW-1185">Reference proteome</keyword>
<feature type="compositionally biased region" description="Basic residues" evidence="1">
    <location>
        <begin position="47"/>
        <end position="60"/>
    </location>
</feature>
<evidence type="ECO:0000313" key="3">
    <source>
        <dbReference type="Proteomes" id="UP000070544"/>
    </source>
</evidence>
<feature type="compositionally biased region" description="Low complexity" evidence="1">
    <location>
        <begin position="61"/>
        <end position="83"/>
    </location>
</feature>
<dbReference type="AlphaFoldDB" id="A0A139AH34"/>
<dbReference type="Proteomes" id="UP000070544">
    <property type="component" value="Unassembled WGS sequence"/>
</dbReference>
<feature type="compositionally biased region" description="Pro residues" evidence="1">
    <location>
        <begin position="105"/>
        <end position="119"/>
    </location>
</feature>
<organism evidence="2 3">
    <name type="scientific">Gonapodya prolifera (strain JEL478)</name>
    <name type="common">Monoblepharis prolifera</name>
    <dbReference type="NCBI Taxonomy" id="1344416"/>
    <lineage>
        <taxon>Eukaryota</taxon>
        <taxon>Fungi</taxon>
        <taxon>Fungi incertae sedis</taxon>
        <taxon>Chytridiomycota</taxon>
        <taxon>Chytridiomycota incertae sedis</taxon>
        <taxon>Monoblepharidomycetes</taxon>
        <taxon>Monoblepharidales</taxon>
        <taxon>Gonapodyaceae</taxon>
        <taxon>Gonapodya</taxon>
    </lineage>
</organism>
<sequence length="149" mass="15574">MDDTSRLLGKGGAKVDAPPVGLEGRIVVHTGLPSTVTKPSCPFKITLRFRRPRERARRHTTTPTTTAATTDTAATADPTITPRGVPGGAGSTPPPSSSSPSPLELAPPKPPLPPPMPVPLACPYTCSLTDVVRRWGVAELVASPRDELV</sequence>
<evidence type="ECO:0000256" key="1">
    <source>
        <dbReference type="SAM" id="MobiDB-lite"/>
    </source>
</evidence>
<dbReference type="EMBL" id="KQ965756">
    <property type="protein sequence ID" value="KXS16116.1"/>
    <property type="molecule type" value="Genomic_DNA"/>
</dbReference>
<reference evidence="2 3" key="1">
    <citation type="journal article" date="2015" name="Genome Biol. Evol.">
        <title>Phylogenomic analyses indicate that early fungi evolved digesting cell walls of algal ancestors of land plants.</title>
        <authorList>
            <person name="Chang Y."/>
            <person name="Wang S."/>
            <person name="Sekimoto S."/>
            <person name="Aerts A.L."/>
            <person name="Choi C."/>
            <person name="Clum A."/>
            <person name="LaButti K.M."/>
            <person name="Lindquist E.A."/>
            <person name="Yee Ngan C."/>
            <person name="Ohm R.A."/>
            <person name="Salamov A.A."/>
            <person name="Grigoriev I.V."/>
            <person name="Spatafora J.W."/>
            <person name="Berbee M.L."/>
        </authorList>
    </citation>
    <scope>NUCLEOTIDE SEQUENCE [LARGE SCALE GENOMIC DNA]</scope>
    <source>
        <strain evidence="2 3">JEL478</strain>
    </source>
</reference>
<protein>
    <submittedName>
        <fullName evidence="2">Uncharacterized protein</fullName>
    </submittedName>
</protein>
<feature type="region of interest" description="Disordered" evidence="1">
    <location>
        <begin position="43"/>
        <end position="119"/>
    </location>
</feature>